<evidence type="ECO:0000259" key="1">
    <source>
        <dbReference type="Pfam" id="PF05235"/>
    </source>
</evidence>
<dbReference type="PANTHER" id="PTHR39339:SF1">
    <property type="entry name" value="CHAD DOMAIN-CONTAINING PROTEIN"/>
    <property type="match status" value="1"/>
</dbReference>
<sequence>MAKAKAIKDLSPQAMTVESVRKIVTTRLQELYDWADYVGDTYHARELHDMRIAAKRLRYTLELFADALPPECGLLVKEVELIQGELGELHDADVMVALLRLCLGSSDSGAPYQEALVRATKLPKKGKVMVDPDLVAHFADPGVTPSAEERQGLEWLLSDYEKRRKQHYTAFCQHWQELLAQDFRHKLLYAL</sequence>
<evidence type="ECO:0000313" key="2">
    <source>
        <dbReference type="EMBL" id="GHO43275.1"/>
    </source>
</evidence>
<dbReference type="Proteomes" id="UP000612362">
    <property type="component" value="Unassembled WGS sequence"/>
</dbReference>
<dbReference type="Gene3D" id="1.40.20.10">
    <property type="entry name" value="CHAD domain"/>
    <property type="match status" value="1"/>
</dbReference>
<dbReference type="EMBL" id="BNJF01000001">
    <property type="protein sequence ID" value="GHO43275.1"/>
    <property type="molecule type" value="Genomic_DNA"/>
</dbReference>
<dbReference type="InterPro" id="IPR038186">
    <property type="entry name" value="CHAD_dom_sf"/>
</dbReference>
<organism evidence="2 3">
    <name type="scientific">Ktedonospora formicarum</name>
    <dbReference type="NCBI Taxonomy" id="2778364"/>
    <lineage>
        <taxon>Bacteria</taxon>
        <taxon>Bacillati</taxon>
        <taxon>Chloroflexota</taxon>
        <taxon>Ktedonobacteria</taxon>
        <taxon>Ktedonobacterales</taxon>
        <taxon>Ktedonobacteraceae</taxon>
        <taxon>Ktedonospora</taxon>
    </lineage>
</organism>
<dbReference type="PANTHER" id="PTHR39339">
    <property type="entry name" value="SLR1444 PROTEIN"/>
    <property type="match status" value="1"/>
</dbReference>
<feature type="domain" description="CHAD" evidence="1">
    <location>
        <begin position="21"/>
        <end position="100"/>
    </location>
</feature>
<dbReference type="Pfam" id="PF05235">
    <property type="entry name" value="CHAD"/>
    <property type="match status" value="1"/>
</dbReference>
<keyword evidence="3" id="KW-1185">Reference proteome</keyword>
<dbReference type="RefSeq" id="WP_220192758.1">
    <property type="nucleotide sequence ID" value="NZ_BNJF01000001.1"/>
</dbReference>
<accession>A0A8J3HY64</accession>
<proteinExistence type="predicted"/>
<dbReference type="InterPro" id="IPR007899">
    <property type="entry name" value="CHAD_dom"/>
</dbReference>
<reference evidence="2" key="1">
    <citation type="submission" date="2020-10" db="EMBL/GenBank/DDBJ databases">
        <title>Taxonomic study of unclassified bacteria belonging to the class Ktedonobacteria.</title>
        <authorList>
            <person name="Yabe S."/>
            <person name="Wang C.M."/>
            <person name="Zheng Y."/>
            <person name="Sakai Y."/>
            <person name="Cavaletti L."/>
            <person name="Monciardini P."/>
            <person name="Donadio S."/>
        </authorList>
    </citation>
    <scope>NUCLEOTIDE SEQUENCE</scope>
    <source>
        <strain evidence="2">SOSP1-1</strain>
    </source>
</reference>
<evidence type="ECO:0000313" key="3">
    <source>
        <dbReference type="Proteomes" id="UP000612362"/>
    </source>
</evidence>
<protein>
    <recommendedName>
        <fullName evidence="1">CHAD domain-containing protein</fullName>
    </recommendedName>
</protein>
<dbReference type="AlphaFoldDB" id="A0A8J3HY64"/>
<comment type="caution">
    <text evidence="2">The sequence shown here is derived from an EMBL/GenBank/DDBJ whole genome shotgun (WGS) entry which is preliminary data.</text>
</comment>
<gene>
    <name evidence="2" type="ORF">KSX_14380</name>
</gene>
<name>A0A8J3HY64_9CHLR</name>